<organism evidence="5 6">
    <name type="scientific">Microbacterium azadirachtae</name>
    <dbReference type="NCBI Taxonomy" id="582680"/>
    <lineage>
        <taxon>Bacteria</taxon>
        <taxon>Bacillati</taxon>
        <taxon>Actinomycetota</taxon>
        <taxon>Actinomycetes</taxon>
        <taxon>Micrococcales</taxon>
        <taxon>Microbacteriaceae</taxon>
        <taxon>Microbacterium</taxon>
    </lineage>
</organism>
<keyword evidence="1" id="KW-0805">Transcription regulation</keyword>
<reference evidence="5 6" key="1">
    <citation type="submission" date="2015-02" db="EMBL/GenBank/DDBJ databases">
        <title>Draft genome sequences of ten Microbacterium spp. with emphasis on heavy metal contaminated environments.</title>
        <authorList>
            <person name="Corretto E."/>
        </authorList>
    </citation>
    <scope>NUCLEOTIDE SEQUENCE [LARGE SCALE GENOMIC DNA]</scope>
    <source>
        <strain evidence="5 6">ARN176</strain>
    </source>
</reference>
<keyword evidence="3" id="KW-0804">Transcription</keyword>
<dbReference type="PROSITE" id="PS01124">
    <property type="entry name" value="HTH_ARAC_FAMILY_2"/>
    <property type="match status" value="1"/>
</dbReference>
<dbReference type="AlphaFoldDB" id="A0A0F0LNT3"/>
<proteinExistence type="predicted"/>
<evidence type="ECO:0000256" key="1">
    <source>
        <dbReference type="ARBA" id="ARBA00023015"/>
    </source>
</evidence>
<dbReference type="Gene3D" id="1.10.10.60">
    <property type="entry name" value="Homeodomain-like"/>
    <property type="match status" value="1"/>
</dbReference>
<dbReference type="PATRIC" id="fig|582680.6.peg.1404"/>
<keyword evidence="6" id="KW-1185">Reference proteome</keyword>
<sequence>MNDAGIEFRRISEPGPAVLRHAVVGDVWLLNLATPKAELTVNKRKDQVLLLLANTGEVEVESEERPVTRGDGTLLFLSGTDDVVISTTGRRSEILVVGFPEAFVKDLIVERSPETRTFPPAVLSGLIYAVLSTTCAMPEGTYDNATHVLGAMRGVCRAAVAQILGFETIRPHGSADVVRSALEIIASRYPEPDLSIDKIAQSLGISRSTLHAAFKESGMTPAGELRRVRTREALTLRRSHPPMPIQSVVSAVGFGSVAAAYRALRRMGSE</sequence>
<dbReference type="InterPro" id="IPR050204">
    <property type="entry name" value="AraC_XylS_family_regulators"/>
</dbReference>
<dbReference type="STRING" id="582680.RS86_01366"/>
<evidence type="ECO:0000256" key="3">
    <source>
        <dbReference type="ARBA" id="ARBA00023163"/>
    </source>
</evidence>
<dbReference type="PANTHER" id="PTHR46796">
    <property type="entry name" value="HTH-TYPE TRANSCRIPTIONAL ACTIVATOR RHAS-RELATED"/>
    <property type="match status" value="1"/>
</dbReference>
<evidence type="ECO:0000256" key="2">
    <source>
        <dbReference type="ARBA" id="ARBA00023125"/>
    </source>
</evidence>
<feature type="domain" description="HTH araC/xylS-type" evidence="4">
    <location>
        <begin position="179"/>
        <end position="270"/>
    </location>
</feature>
<gene>
    <name evidence="5" type="ORF">RS86_01366</name>
</gene>
<dbReference type="InterPro" id="IPR018060">
    <property type="entry name" value="HTH_AraC"/>
</dbReference>
<dbReference type="SMART" id="SM00342">
    <property type="entry name" value="HTH_ARAC"/>
    <property type="match status" value="1"/>
</dbReference>
<dbReference type="EMBL" id="JYIX01000031">
    <property type="protein sequence ID" value="KJL33930.1"/>
    <property type="molecule type" value="Genomic_DNA"/>
</dbReference>
<dbReference type="GO" id="GO:0003700">
    <property type="term" value="F:DNA-binding transcription factor activity"/>
    <property type="evidence" value="ECO:0007669"/>
    <property type="project" value="InterPro"/>
</dbReference>
<dbReference type="GO" id="GO:0043565">
    <property type="term" value="F:sequence-specific DNA binding"/>
    <property type="evidence" value="ECO:0007669"/>
    <property type="project" value="InterPro"/>
</dbReference>
<keyword evidence="2" id="KW-0238">DNA-binding</keyword>
<accession>A0A0F0LNT3</accession>
<evidence type="ECO:0000259" key="4">
    <source>
        <dbReference type="PROSITE" id="PS01124"/>
    </source>
</evidence>
<evidence type="ECO:0000313" key="5">
    <source>
        <dbReference type="EMBL" id="KJL33930.1"/>
    </source>
</evidence>
<dbReference type="Pfam" id="PF12833">
    <property type="entry name" value="HTH_18"/>
    <property type="match status" value="1"/>
</dbReference>
<evidence type="ECO:0000313" key="6">
    <source>
        <dbReference type="Proteomes" id="UP000033740"/>
    </source>
</evidence>
<name>A0A0F0LNT3_9MICO</name>
<protein>
    <submittedName>
        <fullName evidence="5">Helix-turn-helix domain protein</fullName>
    </submittedName>
</protein>
<dbReference type="Proteomes" id="UP000033740">
    <property type="component" value="Unassembled WGS sequence"/>
</dbReference>
<comment type="caution">
    <text evidence="5">The sequence shown here is derived from an EMBL/GenBank/DDBJ whole genome shotgun (WGS) entry which is preliminary data.</text>
</comment>